<evidence type="ECO:0000259" key="2">
    <source>
        <dbReference type="Pfam" id="PF03217"/>
    </source>
</evidence>
<feature type="region of interest" description="Disordered" evidence="1">
    <location>
        <begin position="357"/>
        <end position="388"/>
    </location>
</feature>
<dbReference type="Pfam" id="PF03217">
    <property type="entry name" value="SlpA"/>
    <property type="match status" value="1"/>
</dbReference>
<sequence length="523" mass="57268">MRQFLFLNNRLAKKSLTVSILSFGIIVWGGYNIQAVKADINSESTGETALSDKSTSSSIISAKDGTCDLTLDTNSGVLTIGPGQLKGAVYSEDTNNVSSMLEQQQSGASALVKSIKIEPGVEAPENSSFLFRGFDNLTNFDGLSNLNIDNTINVHGMFYGLESLTSIDISSWKSSNIEYASYMFQGDSNLESLTLGDIFRPQSGSNEAGTQMIFSGDTSLSKLIIPQGVSFYLSTYETDSYFNPALNKYYSESDDTVINDTGDDDGAVLTGPITVATAQSNQVFVNEYMTYKIDGIEQTRKISDHKVVDIDDTDEVDVPSIKGYKPDVQTITFNIPNYSGDELNKLQNVYYPDPSTSSTVVNYVKDEPTNPSKPTKPSSSGSSSSSVVNPIQDTNLLVATFPKAAEVTLYDNNETKIGNRALASGTSWKVDKTKNYGGVKYYRVATNEWVKADNVYVYEDQSLIVRTGKSIQYLTNSQGKTVNNRALAPNTDWKIDRFAYINGSTYYRVATDEFVPTNDVVVK</sequence>
<dbReference type="OrthoDB" id="2255372at2"/>
<dbReference type="RefSeq" id="WP_102197045.1">
    <property type="nucleotide sequence ID" value="NZ_NIPR01000061.1"/>
</dbReference>
<accession>A0A2N7ARE0</accession>
<dbReference type="InterPro" id="IPR005046">
    <property type="entry name" value="DUF285"/>
</dbReference>
<dbReference type="Pfam" id="PF03382">
    <property type="entry name" value="DUF285"/>
    <property type="match status" value="1"/>
</dbReference>
<feature type="compositionally biased region" description="Low complexity" evidence="1">
    <location>
        <begin position="369"/>
        <end position="388"/>
    </location>
</feature>
<reference evidence="3 4" key="1">
    <citation type="submission" date="2017-05" db="EMBL/GenBank/DDBJ databases">
        <title>Lactobacillus nurukis nov., sp. nov., isolated from nuruk.</title>
        <authorList>
            <person name="Kim S.-J."/>
        </authorList>
    </citation>
    <scope>NUCLEOTIDE SEQUENCE [LARGE SCALE GENOMIC DNA]</scope>
    <source>
        <strain evidence="3 4">SYF10-1a</strain>
    </source>
</reference>
<dbReference type="AlphaFoldDB" id="A0A2N7ARE0"/>
<dbReference type="InterPro" id="IPR024968">
    <property type="entry name" value="SlpA_C_lactobacillus"/>
</dbReference>
<keyword evidence="4" id="KW-1185">Reference proteome</keyword>
<evidence type="ECO:0000313" key="4">
    <source>
        <dbReference type="Proteomes" id="UP000235649"/>
    </source>
</evidence>
<feature type="domain" description="S-layer protein C-terminal" evidence="2">
    <location>
        <begin position="409"/>
        <end position="452"/>
    </location>
</feature>
<organism evidence="3 4">
    <name type="scientific">Companilactobacillus nuruki</name>
    <dbReference type="NCBI Taxonomy" id="1993540"/>
    <lineage>
        <taxon>Bacteria</taxon>
        <taxon>Bacillati</taxon>
        <taxon>Bacillota</taxon>
        <taxon>Bacilli</taxon>
        <taxon>Lactobacillales</taxon>
        <taxon>Lactobacillaceae</taxon>
        <taxon>Companilactobacillus</taxon>
    </lineage>
</organism>
<dbReference type="EMBL" id="NIPR01000061">
    <property type="protein sequence ID" value="PMD67912.1"/>
    <property type="molecule type" value="Genomic_DNA"/>
</dbReference>
<dbReference type="InterPro" id="IPR032675">
    <property type="entry name" value="LRR_dom_sf"/>
</dbReference>
<protein>
    <recommendedName>
        <fullName evidence="2">S-layer protein C-terminal domain-containing protein</fullName>
    </recommendedName>
</protein>
<evidence type="ECO:0000313" key="3">
    <source>
        <dbReference type="EMBL" id="PMD67912.1"/>
    </source>
</evidence>
<dbReference type="Gene3D" id="3.80.10.10">
    <property type="entry name" value="Ribonuclease Inhibitor"/>
    <property type="match status" value="1"/>
</dbReference>
<evidence type="ECO:0000256" key="1">
    <source>
        <dbReference type="SAM" id="MobiDB-lite"/>
    </source>
</evidence>
<comment type="caution">
    <text evidence="3">The sequence shown here is derived from an EMBL/GenBank/DDBJ whole genome shotgun (WGS) entry which is preliminary data.</text>
</comment>
<proteinExistence type="predicted"/>
<gene>
    <name evidence="3" type="ORF">CBP76_11740</name>
</gene>
<dbReference type="Proteomes" id="UP000235649">
    <property type="component" value="Unassembled WGS sequence"/>
</dbReference>
<name>A0A2N7ARE0_9LACO</name>